<comment type="subcellular location">
    <subcellularLocation>
        <location evidence="1">Mitochondrion membrane</location>
        <topology evidence="1">Multi-pass membrane protein</topology>
    </subcellularLocation>
</comment>
<feature type="compositionally biased region" description="Basic and acidic residues" evidence="8">
    <location>
        <begin position="17"/>
        <end position="26"/>
    </location>
</feature>
<evidence type="ECO:0000313" key="10">
    <source>
        <dbReference type="Proteomes" id="UP001217089"/>
    </source>
</evidence>
<proteinExistence type="predicted"/>
<keyword evidence="10" id="KW-1185">Reference proteome</keyword>
<dbReference type="EMBL" id="JARBDR010000903">
    <property type="protein sequence ID" value="KAJ8304200.1"/>
    <property type="molecule type" value="Genomic_DNA"/>
</dbReference>
<evidence type="ECO:0000256" key="4">
    <source>
        <dbReference type="ARBA" id="ARBA00022737"/>
    </source>
</evidence>
<evidence type="ECO:0000256" key="2">
    <source>
        <dbReference type="ARBA" id="ARBA00022448"/>
    </source>
</evidence>
<dbReference type="InterPro" id="IPR023395">
    <property type="entry name" value="MCP_dom_sf"/>
</dbReference>
<name>A0ABQ9ELB7_TEGGR</name>
<feature type="region of interest" description="Disordered" evidence="8">
    <location>
        <begin position="17"/>
        <end position="44"/>
    </location>
</feature>
<dbReference type="SUPFAM" id="SSF103506">
    <property type="entry name" value="Mitochondrial carrier"/>
    <property type="match status" value="1"/>
</dbReference>
<evidence type="ECO:0000256" key="6">
    <source>
        <dbReference type="ARBA" id="ARBA00023128"/>
    </source>
</evidence>
<keyword evidence="2" id="KW-0813">Transport</keyword>
<evidence type="ECO:0000313" key="9">
    <source>
        <dbReference type="EMBL" id="KAJ8304200.1"/>
    </source>
</evidence>
<keyword evidence="7" id="KW-0472">Membrane</keyword>
<keyword evidence="5" id="KW-1133">Transmembrane helix</keyword>
<dbReference type="PANTHER" id="PTHR21252">
    <property type="entry name" value="TB1 PROTEIN-RELATED"/>
    <property type="match status" value="1"/>
</dbReference>
<dbReference type="Gene3D" id="1.50.40.10">
    <property type="entry name" value="Mitochondrial carrier domain"/>
    <property type="match status" value="1"/>
</dbReference>
<evidence type="ECO:0000256" key="8">
    <source>
        <dbReference type="SAM" id="MobiDB-lite"/>
    </source>
</evidence>
<sequence>MSGRSFSEDTRKWRMEYSIEERNRNESDDDESDTESTTNQPPQIDKIQPIVGYAVALSRALAHYGKGNKQAPFFRQTCPTFSTKIILLTCKPFSLLFRTALVVTTPFLASSFIETVQSDISSEKPGVFDFIKEGISRLTNWGLPHSRLLPLWQLVPPTVFLGLSSYMIVQLARYTVLTTYRLEEQETRNDNYRSDDGEIIKSMYDKHFPNLLANFTGYFIADMMLYPFETVLHRLYLEGTRPILDNMDTGLDVVPIGTNYKGFIDGFQQILSEDEMIGLQR</sequence>
<dbReference type="InterPro" id="IPR039158">
    <property type="entry name" value="SLC25A46"/>
</dbReference>
<gene>
    <name evidence="9" type="ORF">KUTeg_017783</name>
</gene>
<organism evidence="9 10">
    <name type="scientific">Tegillarca granosa</name>
    <name type="common">Malaysian cockle</name>
    <name type="synonym">Anadara granosa</name>
    <dbReference type="NCBI Taxonomy" id="220873"/>
    <lineage>
        <taxon>Eukaryota</taxon>
        <taxon>Metazoa</taxon>
        <taxon>Spiralia</taxon>
        <taxon>Lophotrochozoa</taxon>
        <taxon>Mollusca</taxon>
        <taxon>Bivalvia</taxon>
        <taxon>Autobranchia</taxon>
        <taxon>Pteriomorphia</taxon>
        <taxon>Arcoida</taxon>
        <taxon>Arcoidea</taxon>
        <taxon>Arcidae</taxon>
        <taxon>Tegillarca</taxon>
    </lineage>
</organism>
<dbReference type="PANTHER" id="PTHR21252:SF2">
    <property type="entry name" value="MITOCHONDRIAL OUTER MEMBRANE PROTEIN SLC25A46"/>
    <property type="match status" value="1"/>
</dbReference>
<evidence type="ECO:0000256" key="5">
    <source>
        <dbReference type="ARBA" id="ARBA00022989"/>
    </source>
</evidence>
<keyword evidence="6" id="KW-0496">Mitochondrion</keyword>
<comment type="caution">
    <text evidence="9">The sequence shown here is derived from an EMBL/GenBank/DDBJ whole genome shotgun (WGS) entry which is preliminary data.</text>
</comment>
<reference evidence="9 10" key="1">
    <citation type="submission" date="2022-12" db="EMBL/GenBank/DDBJ databases">
        <title>Chromosome-level genome of Tegillarca granosa.</title>
        <authorList>
            <person name="Kim J."/>
        </authorList>
    </citation>
    <scope>NUCLEOTIDE SEQUENCE [LARGE SCALE GENOMIC DNA]</scope>
    <source>
        <strain evidence="9">Teg-2019</strain>
        <tissue evidence="9">Adductor muscle</tissue>
    </source>
</reference>
<evidence type="ECO:0000256" key="7">
    <source>
        <dbReference type="ARBA" id="ARBA00023136"/>
    </source>
</evidence>
<evidence type="ECO:0000256" key="1">
    <source>
        <dbReference type="ARBA" id="ARBA00004225"/>
    </source>
</evidence>
<dbReference type="Proteomes" id="UP001217089">
    <property type="component" value="Unassembled WGS sequence"/>
</dbReference>
<protein>
    <submittedName>
        <fullName evidence="9">Uncharacterized protein</fullName>
    </submittedName>
</protein>
<accession>A0ABQ9ELB7</accession>
<keyword evidence="3" id="KW-0812">Transmembrane</keyword>
<keyword evidence="4" id="KW-0677">Repeat</keyword>
<evidence type="ECO:0000256" key="3">
    <source>
        <dbReference type="ARBA" id="ARBA00022692"/>
    </source>
</evidence>